<accession>A0A7R9D0A1</accession>
<dbReference type="EMBL" id="OC319263">
    <property type="protein sequence ID" value="CAD7404772.1"/>
    <property type="molecule type" value="Genomic_DNA"/>
</dbReference>
<organism evidence="1">
    <name type="scientific">Timema cristinae</name>
    <name type="common">Walking stick</name>
    <dbReference type="NCBI Taxonomy" id="61476"/>
    <lineage>
        <taxon>Eukaryota</taxon>
        <taxon>Metazoa</taxon>
        <taxon>Ecdysozoa</taxon>
        <taxon>Arthropoda</taxon>
        <taxon>Hexapoda</taxon>
        <taxon>Insecta</taxon>
        <taxon>Pterygota</taxon>
        <taxon>Neoptera</taxon>
        <taxon>Polyneoptera</taxon>
        <taxon>Phasmatodea</taxon>
        <taxon>Timematodea</taxon>
        <taxon>Timematoidea</taxon>
        <taxon>Timematidae</taxon>
        <taxon>Timema</taxon>
    </lineage>
</organism>
<sequence>MHLQVSSERVTPISGPGGGVPLIPCQDLVDFVEVFLQYPQSGPSTGVSLIPCQDLVEVFLQYPQSGPSTETCCGELFYRRVRDLLWRVVLEVCKRPAMESCSIDSPRLGLTNALRVSESSLGLLLEPPTLFTGPSSKPMQALISSAAFSEHFLFPGRGVAESSVVALDATLLSLS</sequence>
<proteinExistence type="predicted"/>
<gene>
    <name evidence="1" type="ORF">TCEB3V08_LOCUS7661</name>
</gene>
<reference evidence="1" key="1">
    <citation type="submission" date="2020-11" db="EMBL/GenBank/DDBJ databases">
        <authorList>
            <person name="Tran Van P."/>
        </authorList>
    </citation>
    <scope>NUCLEOTIDE SEQUENCE</scope>
</reference>
<protein>
    <submittedName>
        <fullName evidence="1">Uncharacterized protein</fullName>
    </submittedName>
</protein>
<evidence type="ECO:0000313" key="1">
    <source>
        <dbReference type="EMBL" id="CAD7404772.1"/>
    </source>
</evidence>
<name>A0A7R9D0A1_TIMCR</name>
<dbReference type="AlphaFoldDB" id="A0A7R9D0A1"/>